<comment type="caution">
    <text evidence="1">The sequence shown here is derived from an EMBL/GenBank/DDBJ whole genome shotgun (WGS) entry which is preliminary data.</text>
</comment>
<protein>
    <submittedName>
        <fullName evidence="1">Uncharacterized protein</fullName>
    </submittedName>
</protein>
<reference evidence="1 2" key="1">
    <citation type="submission" date="2019-05" db="EMBL/GenBank/DDBJ databases">
        <title>The compact genome of Giardia muris reveals important steps in the evolution of intestinal protozoan parasites.</title>
        <authorList>
            <person name="Xu F."/>
            <person name="Jimenez-Gonzalez A."/>
            <person name="Einarsson E."/>
            <person name="Astvaldsson A."/>
            <person name="Peirasmaki D."/>
            <person name="Eckmann L."/>
            <person name="Andersson J.O."/>
            <person name="Svard S.G."/>
            <person name="Jerlstrom-Hultqvist J."/>
        </authorList>
    </citation>
    <scope>NUCLEOTIDE SEQUENCE [LARGE SCALE GENOMIC DNA]</scope>
    <source>
        <strain evidence="1 2">Roberts-Thomson</strain>
    </source>
</reference>
<sequence length="201" mass="23380">MRVASPPARSEWSTEETWRFFWLIAREARCVPSRVSHMLKGHREDKLSAKYQAERYRVERNGPLHDWRTLVVCALSHLRQMLIEGHPAVEGVRERLLALLATMHISLGEEGFDSALGCHLYHLFSVFPQNPFKACLHDFDYLGLGALSRCDEPSEATEELRHRFAEKYLRIGLAHFSESRDPYLRGYDTWALTDWPNRPES</sequence>
<evidence type="ECO:0000313" key="1">
    <source>
        <dbReference type="EMBL" id="TNJ28405.1"/>
    </source>
</evidence>
<dbReference type="AlphaFoldDB" id="A0A4Z1STU6"/>
<dbReference type="EMBL" id="VDLU01000002">
    <property type="protein sequence ID" value="TNJ28405.1"/>
    <property type="molecule type" value="Genomic_DNA"/>
</dbReference>
<organism evidence="1 2">
    <name type="scientific">Giardia muris</name>
    <dbReference type="NCBI Taxonomy" id="5742"/>
    <lineage>
        <taxon>Eukaryota</taxon>
        <taxon>Metamonada</taxon>
        <taxon>Diplomonadida</taxon>
        <taxon>Hexamitidae</taxon>
        <taxon>Giardiinae</taxon>
        <taxon>Giardia</taxon>
    </lineage>
</organism>
<gene>
    <name evidence="1" type="ORF">GMRT_12537</name>
</gene>
<name>A0A4Z1STU6_GIAMU</name>
<accession>A0A4Z1STU6</accession>
<dbReference type="Proteomes" id="UP000315496">
    <property type="component" value="Chromosome 2"/>
</dbReference>
<evidence type="ECO:0000313" key="2">
    <source>
        <dbReference type="Proteomes" id="UP000315496"/>
    </source>
</evidence>
<keyword evidence="2" id="KW-1185">Reference proteome</keyword>
<proteinExistence type="predicted"/>
<dbReference type="VEuPathDB" id="GiardiaDB:GMRT_12537"/>